<feature type="transmembrane region" description="Helical" evidence="1">
    <location>
        <begin position="60"/>
        <end position="80"/>
    </location>
</feature>
<dbReference type="Proteomes" id="UP000276133">
    <property type="component" value="Unassembled WGS sequence"/>
</dbReference>
<evidence type="ECO:0000256" key="1">
    <source>
        <dbReference type="SAM" id="Phobius"/>
    </source>
</evidence>
<comment type="caution">
    <text evidence="2">The sequence shown here is derived from an EMBL/GenBank/DDBJ whole genome shotgun (WGS) entry which is preliminary data.</text>
</comment>
<accession>A0A3M7PG68</accession>
<dbReference type="EMBL" id="REGN01010978">
    <property type="protein sequence ID" value="RMZ98115.1"/>
    <property type="molecule type" value="Genomic_DNA"/>
</dbReference>
<organism evidence="2 3">
    <name type="scientific">Brachionus plicatilis</name>
    <name type="common">Marine rotifer</name>
    <name type="synonym">Brachionus muelleri</name>
    <dbReference type="NCBI Taxonomy" id="10195"/>
    <lineage>
        <taxon>Eukaryota</taxon>
        <taxon>Metazoa</taxon>
        <taxon>Spiralia</taxon>
        <taxon>Gnathifera</taxon>
        <taxon>Rotifera</taxon>
        <taxon>Eurotatoria</taxon>
        <taxon>Monogononta</taxon>
        <taxon>Pseudotrocha</taxon>
        <taxon>Ploima</taxon>
        <taxon>Brachionidae</taxon>
        <taxon>Brachionus</taxon>
    </lineage>
</organism>
<reference evidence="2 3" key="1">
    <citation type="journal article" date="2018" name="Sci. Rep.">
        <title>Genomic signatures of local adaptation to the degree of environmental predictability in rotifers.</title>
        <authorList>
            <person name="Franch-Gras L."/>
            <person name="Hahn C."/>
            <person name="Garcia-Roger E.M."/>
            <person name="Carmona M.J."/>
            <person name="Serra M."/>
            <person name="Gomez A."/>
        </authorList>
    </citation>
    <scope>NUCLEOTIDE SEQUENCE [LARGE SCALE GENOMIC DNA]</scope>
    <source>
        <strain evidence="2">HYR1</strain>
    </source>
</reference>
<keyword evidence="1" id="KW-0472">Membrane</keyword>
<gene>
    <name evidence="2" type="ORF">BpHYR1_010675</name>
</gene>
<keyword evidence="3" id="KW-1185">Reference proteome</keyword>
<protein>
    <submittedName>
        <fullName evidence="2">Uncharacterized protein</fullName>
    </submittedName>
</protein>
<proteinExistence type="predicted"/>
<dbReference type="AlphaFoldDB" id="A0A3M7PG68"/>
<keyword evidence="1" id="KW-0812">Transmembrane</keyword>
<sequence>MNIYEKGPIRFFFIITFLTLIFDFWCSFFRSKDRSLSFNFRCFFFRTKDGPLGDSPVHPIYAIFSQIFFYSAFYNMHVTLKNPLFISLSTDAQR</sequence>
<evidence type="ECO:0000313" key="3">
    <source>
        <dbReference type="Proteomes" id="UP000276133"/>
    </source>
</evidence>
<name>A0A3M7PG68_BRAPC</name>
<evidence type="ECO:0000313" key="2">
    <source>
        <dbReference type="EMBL" id="RMZ98115.1"/>
    </source>
</evidence>
<feature type="transmembrane region" description="Helical" evidence="1">
    <location>
        <begin position="12"/>
        <end position="30"/>
    </location>
</feature>
<keyword evidence="1" id="KW-1133">Transmembrane helix</keyword>